<dbReference type="PANTHER" id="PTHR19384:SF128">
    <property type="entry name" value="NADPH OXIDOREDUCTASE A"/>
    <property type="match status" value="1"/>
</dbReference>
<dbReference type="SUPFAM" id="SSF52343">
    <property type="entry name" value="Ferredoxin reductase-like, C-terminal NADP-linked domain"/>
    <property type="match status" value="1"/>
</dbReference>
<dbReference type="Pfam" id="PF00258">
    <property type="entry name" value="Flavodoxin_1"/>
    <property type="match status" value="1"/>
</dbReference>
<dbReference type="Gene3D" id="1.20.990.10">
    <property type="entry name" value="NADPH-cytochrome p450 Reductase, Chain A, domain 3"/>
    <property type="match status" value="1"/>
</dbReference>
<dbReference type="InterPro" id="IPR017938">
    <property type="entry name" value="Riboflavin_synthase-like_b-brl"/>
</dbReference>
<evidence type="ECO:0000256" key="5">
    <source>
        <dbReference type="ARBA" id="ARBA00022643"/>
    </source>
</evidence>
<keyword evidence="9" id="KW-0560">Oxidoreductase</keyword>
<feature type="binding site" evidence="12">
    <location>
        <begin position="548"/>
        <end position="549"/>
    </location>
    <ligand>
        <name>NADP(+)</name>
        <dbReference type="ChEBI" id="CHEBI:58349"/>
    </ligand>
</feature>
<comment type="cofactor">
    <cofactor evidence="12">
        <name>FAD</name>
        <dbReference type="ChEBI" id="CHEBI:57692"/>
    </cofactor>
    <text evidence="12">Binds 1 FAD per subunit.</text>
</comment>
<dbReference type="Gene3D" id="3.40.50.80">
    <property type="entry name" value="Nucleotide-binding domain of ferredoxin-NADP reductase (FNR) module"/>
    <property type="match status" value="1"/>
</dbReference>
<dbReference type="SUPFAM" id="SSF63380">
    <property type="entry name" value="Riboflavin synthase domain-like"/>
    <property type="match status" value="1"/>
</dbReference>
<feature type="binding site" evidence="12">
    <location>
        <position position="440"/>
    </location>
    <ligand>
        <name>FAD</name>
        <dbReference type="ChEBI" id="CHEBI:57692"/>
    </ligand>
</feature>
<feature type="region of interest" description="Disordered" evidence="13">
    <location>
        <begin position="235"/>
        <end position="258"/>
    </location>
</feature>
<proteinExistence type="predicted"/>
<dbReference type="SUPFAM" id="SSF52218">
    <property type="entry name" value="Flavoproteins"/>
    <property type="match status" value="1"/>
</dbReference>
<dbReference type="InterPro" id="IPR001433">
    <property type="entry name" value="OxRdtase_FAD/NAD-bd"/>
</dbReference>
<dbReference type="GO" id="GO:0005829">
    <property type="term" value="C:cytosol"/>
    <property type="evidence" value="ECO:0007669"/>
    <property type="project" value="TreeGrafter"/>
</dbReference>
<evidence type="ECO:0000259" key="15">
    <source>
        <dbReference type="PROSITE" id="PS51384"/>
    </source>
</evidence>
<dbReference type="EC" id="1.8.1.2" evidence="1"/>
<dbReference type="PRINTS" id="PR00371">
    <property type="entry name" value="FPNCR"/>
</dbReference>
<feature type="binding site" evidence="12">
    <location>
        <begin position="150"/>
        <end position="159"/>
    </location>
    <ligand>
        <name>FMN</name>
        <dbReference type="ChEBI" id="CHEBI:58210"/>
    </ligand>
</feature>
<dbReference type="PIRSF" id="PIRSF000207">
    <property type="entry name" value="SiR-FP_CysJ"/>
    <property type="match status" value="1"/>
</dbReference>
<dbReference type="eggNOG" id="COG0369">
    <property type="taxonomic scope" value="Bacteria"/>
</dbReference>
<evidence type="ECO:0000256" key="10">
    <source>
        <dbReference type="ARBA" id="ARBA00023192"/>
    </source>
</evidence>
<reference evidence="17" key="1">
    <citation type="submission" date="2009-10" db="EMBL/GenBank/DDBJ databases">
        <title>The complete chromosome of Gordonia bronchialis DSM 43247.</title>
        <authorList>
            <consortium name="US DOE Joint Genome Institute (JGI-PGF)"/>
            <person name="Lucas S."/>
            <person name="Copeland A."/>
            <person name="Lapidus A."/>
            <person name="Glavina del Rio T."/>
            <person name="Dalin E."/>
            <person name="Tice H."/>
            <person name="Bruce D."/>
            <person name="Goodwin L."/>
            <person name="Pitluck S."/>
            <person name="Kyrpides N."/>
            <person name="Mavromatis K."/>
            <person name="Ivanova N."/>
            <person name="Ovchinnikova G."/>
            <person name="Saunders E."/>
            <person name="Brettin T."/>
            <person name="Detter J.C."/>
            <person name="Han C."/>
            <person name="Larimer F."/>
            <person name="Land M."/>
            <person name="Hauser L."/>
            <person name="Markowitz V."/>
            <person name="Cheng J.-F."/>
            <person name="Hugenholtz P."/>
            <person name="Woyke T."/>
            <person name="Wu D."/>
            <person name="Jando M."/>
            <person name="Schneider S."/>
            <person name="Goeker M."/>
            <person name="Klenk H.-P."/>
            <person name="Eisen J.A."/>
        </authorList>
    </citation>
    <scope>NUCLEOTIDE SEQUENCE [LARGE SCALE GENOMIC DNA]</scope>
    <source>
        <strain evidence="17">ATCC 25592 / DSM 43247 / BCRC 13721 / JCM 3198 / KCTC 3076 / NBRC 16047 / NCTC 10667</strain>
    </source>
</reference>
<dbReference type="NCBIfam" id="NF004859">
    <property type="entry name" value="PRK06214.1"/>
    <property type="match status" value="1"/>
</dbReference>
<dbReference type="InterPro" id="IPR039261">
    <property type="entry name" value="FNR_nucleotide-bd"/>
</dbReference>
<dbReference type="STRING" id="526226.Gbro_1906"/>
<dbReference type="GO" id="GO:0004783">
    <property type="term" value="F:sulfite reductase (NADPH) activity"/>
    <property type="evidence" value="ECO:0007669"/>
    <property type="project" value="UniProtKB-EC"/>
</dbReference>
<dbReference type="InterPro" id="IPR023173">
    <property type="entry name" value="NADPH_Cyt_P450_Rdtase_alpha"/>
</dbReference>
<dbReference type="CDD" id="cd06199">
    <property type="entry name" value="SiR"/>
    <property type="match status" value="1"/>
</dbReference>
<evidence type="ECO:0000256" key="1">
    <source>
        <dbReference type="ARBA" id="ARBA00012604"/>
    </source>
</evidence>
<evidence type="ECO:0000313" key="17">
    <source>
        <dbReference type="Proteomes" id="UP000001219"/>
    </source>
</evidence>
<feature type="binding site" evidence="12">
    <location>
        <begin position="554"/>
        <end position="558"/>
    </location>
    <ligand>
        <name>NADP(+)</name>
        <dbReference type="ChEBI" id="CHEBI:58349"/>
    </ligand>
</feature>
<feature type="binding site" evidence="12">
    <location>
        <position position="590"/>
    </location>
    <ligand>
        <name>NADP(+)</name>
        <dbReference type="ChEBI" id="CHEBI:58349"/>
    </ligand>
</feature>
<feature type="binding site" evidence="12">
    <location>
        <begin position="449"/>
        <end position="452"/>
    </location>
    <ligand>
        <name>FAD</name>
        <dbReference type="ChEBI" id="CHEBI:57692"/>
    </ligand>
</feature>
<evidence type="ECO:0000256" key="6">
    <source>
        <dbReference type="ARBA" id="ARBA00022827"/>
    </source>
</evidence>
<keyword evidence="17" id="KW-1185">Reference proteome</keyword>
<dbReference type="HOGENOM" id="CLU_001570_17_7_11"/>
<dbReference type="GO" id="GO:0050660">
    <property type="term" value="F:flavin adenine dinucleotide binding"/>
    <property type="evidence" value="ECO:0007669"/>
    <property type="project" value="InterPro"/>
</dbReference>
<evidence type="ECO:0000256" key="9">
    <source>
        <dbReference type="ARBA" id="ARBA00023002"/>
    </source>
</evidence>
<feature type="binding site" evidence="12">
    <location>
        <begin position="434"/>
        <end position="436"/>
    </location>
    <ligand>
        <name>FAD</name>
        <dbReference type="ChEBI" id="CHEBI:57692"/>
    </ligand>
</feature>
<protein>
    <recommendedName>
        <fullName evidence="1">assimilatory sulfite reductase (NADPH)</fullName>
        <ecNumber evidence="1">1.8.1.2</ecNumber>
    </recommendedName>
</protein>
<gene>
    <name evidence="16" type="ordered locus">Gbro_1906</name>
</gene>
<dbReference type="InterPro" id="IPR001094">
    <property type="entry name" value="Flavdoxin-like"/>
</dbReference>
<dbReference type="GO" id="GO:0019344">
    <property type="term" value="P:cysteine biosynthetic process"/>
    <property type="evidence" value="ECO:0007669"/>
    <property type="project" value="UniProtKB-KW"/>
</dbReference>
<dbReference type="Pfam" id="PF00175">
    <property type="entry name" value="NAD_binding_1"/>
    <property type="match status" value="1"/>
</dbReference>
<dbReference type="PROSITE" id="PS50902">
    <property type="entry name" value="FLAVODOXIN_LIKE"/>
    <property type="match status" value="1"/>
</dbReference>
<keyword evidence="7 12" id="KW-0521">NADP</keyword>
<sequence>MMMQLPYIPTDVPFTGEQKAWLAGFLAGLGTRSVIPAGSAAPAQVGAAPSADAEAGGPVGLQILYGTQTGNAEWVADTAKTQAGAHGFDPQVSDMADMDVTTLAAVRRLLVIVSTYGEGDMPDDAEDFWQALAAPDAPRLDGLYYGVLALGDSIYDGFCQSGKNIDARLAELGATRVIDRVDCDVDFQKSADEWLAGALAALTAIETGGARATDDESGTETVEPPAAQVVVDTPDTPPAPEAAAAPAPVRAKGAKSPWGRKNPYPAKIVANTVLSGPTSDKEVRHLVISLGDSGIDYQPGDGISITPVNDPALVEKILTRLGATGDEMISDRKSQYTLRDALTHRFEIATPSKYLVDYIASRTEDPELTHLSATGDHEALDAWLWGRDVLDLLNVDPAVTITPEELIAELRPLAHRVYSISSSPLAHAGTVHITMATVRYRSGDRMRGGVCSTYLADRRTEGDTVPVFIQPNKSFRPPADDVAAIMIGPGTGIAPFRSFLHERQARGAQGENWLFFGDQHRDADFIYADEITGFAADGILNRLDLAFSRDQDHKIYVQDRMREKGADLFAWLQDGAHVYVCGDATRMARDVDDALHQIVAEHGSLDDEAAQDYINRLKKDKRYLRDVY</sequence>
<evidence type="ECO:0000256" key="7">
    <source>
        <dbReference type="ARBA" id="ARBA00022857"/>
    </source>
</evidence>
<organism evidence="16 17">
    <name type="scientific">Gordonia bronchialis (strain ATCC 25592 / DSM 43247 / BCRC 13721 / JCM 3198 / KCTC 3076 / NBRC 16047 / NCTC 10667)</name>
    <name type="common">Rhodococcus bronchialis</name>
    <dbReference type="NCBI Taxonomy" id="526226"/>
    <lineage>
        <taxon>Bacteria</taxon>
        <taxon>Bacillati</taxon>
        <taxon>Actinomycetota</taxon>
        <taxon>Actinomycetes</taxon>
        <taxon>Mycobacteriales</taxon>
        <taxon>Gordoniaceae</taxon>
        <taxon>Gordonia</taxon>
    </lineage>
</organism>
<dbReference type="PANTHER" id="PTHR19384">
    <property type="entry name" value="NITRIC OXIDE SYNTHASE-RELATED"/>
    <property type="match status" value="1"/>
</dbReference>
<evidence type="ECO:0000256" key="12">
    <source>
        <dbReference type="PIRSR" id="PIRSR000207-1"/>
    </source>
</evidence>
<comment type="catalytic activity">
    <reaction evidence="11">
        <text>hydrogen sulfide + 3 NADP(+) + 3 H2O = sulfite + 3 NADPH + 4 H(+)</text>
        <dbReference type="Rhea" id="RHEA:13801"/>
        <dbReference type="ChEBI" id="CHEBI:15377"/>
        <dbReference type="ChEBI" id="CHEBI:15378"/>
        <dbReference type="ChEBI" id="CHEBI:17359"/>
        <dbReference type="ChEBI" id="CHEBI:29919"/>
        <dbReference type="ChEBI" id="CHEBI:57783"/>
        <dbReference type="ChEBI" id="CHEBI:58349"/>
        <dbReference type="EC" id="1.8.1.2"/>
    </reaction>
</comment>
<evidence type="ECO:0000256" key="8">
    <source>
        <dbReference type="ARBA" id="ARBA00022982"/>
    </source>
</evidence>
<dbReference type="GO" id="GO:0010181">
    <property type="term" value="F:FMN binding"/>
    <property type="evidence" value="ECO:0007669"/>
    <property type="project" value="InterPro"/>
</dbReference>
<feature type="domain" description="FAD-binding FR-type" evidence="15">
    <location>
        <begin position="261"/>
        <end position="478"/>
    </location>
</feature>
<dbReference type="Proteomes" id="UP000001219">
    <property type="component" value="Chromosome"/>
</dbReference>
<dbReference type="Pfam" id="PF00667">
    <property type="entry name" value="FAD_binding_1"/>
    <property type="match status" value="1"/>
</dbReference>
<feature type="domain" description="Flavodoxin-like" evidence="14">
    <location>
        <begin position="61"/>
        <end position="199"/>
    </location>
</feature>
<feature type="binding site" evidence="12">
    <location>
        <position position="628"/>
    </location>
    <ligand>
        <name>FAD</name>
        <dbReference type="ChEBI" id="CHEBI:57692"/>
    </ligand>
</feature>
<feature type="binding site" evidence="12">
    <location>
        <begin position="114"/>
        <end position="117"/>
    </location>
    <ligand>
        <name>FMN</name>
        <dbReference type="ChEBI" id="CHEBI:58210"/>
    </ligand>
</feature>
<keyword evidence="10" id="KW-0198">Cysteine biosynthesis</keyword>
<dbReference type="FunFam" id="3.40.50.80:FF:000001">
    <property type="entry name" value="NADPH--cytochrome P450 reductase 1"/>
    <property type="match status" value="1"/>
</dbReference>
<comment type="cofactor">
    <cofactor evidence="12">
        <name>FMN</name>
        <dbReference type="ChEBI" id="CHEBI:58210"/>
    </cofactor>
    <text evidence="12">Binds 1 FMN per subunit.</text>
</comment>
<keyword evidence="3" id="KW-0028">Amino-acid biosynthesis</keyword>
<evidence type="ECO:0000313" key="16">
    <source>
        <dbReference type="EMBL" id="ACY21161.1"/>
    </source>
</evidence>
<evidence type="ECO:0000256" key="13">
    <source>
        <dbReference type="SAM" id="MobiDB-lite"/>
    </source>
</evidence>
<reference evidence="16 17" key="2">
    <citation type="journal article" date="2010" name="Stand. Genomic Sci.">
        <title>Complete genome sequence of Gordonia bronchialis type strain (3410).</title>
        <authorList>
            <person name="Ivanova N."/>
            <person name="Sikorski J."/>
            <person name="Jando M."/>
            <person name="Lapidus A."/>
            <person name="Nolan M."/>
            <person name="Lucas S."/>
            <person name="Del Rio T.G."/>
            <person name="Tice H."/>
            <person name="Copeland A."/>
            <person name="Cheng J.F."/>
            <person name="Chen F."/>
            <person name="Bruce D."/>
            <person name="Goodwin L."/>
            <person name="Pitluck S."/>
            <person name="Mavromatis K."/>
            <person name="Ovchinnikova G."/>
            <person name="Pati A."/>
            <person name="Chen A."/>
            <person name="Palaniappan K."/>
            <person name="Land M."/>
            <person name="Hauser L."/>
            <person name="Chang Y.J."/>
            <person name="Jeffries C.D."/>
            <person name="Chain P."/>
            <person name="Saunders E."/>
            <person name="Han C."/>
            <person name="Detter J.C."/>
            <person name="Brettin T."/>
            <person name="Rohde M."/>
            <person name="Goker M."/>
            <person name="Bristow J."/>
            <person name="Eisen J.A."/>
            <person name="Markowitz V."/>
            <person name="Hugenholtz P."/>
            <person name="Klenk H.P."/>
            <person name="Kyrpides N.C."/>
        </authorList>
    </citation>
    <scope>NUCLEOTIDE SEQUENCE [LARGE SCALE GENOMIC DNA]</scope>
    <source>
        <strain evidence="17">ATCC 25592 / DSM 43247 / BCRC 13721 / JCM 3198 / KCTC 3076 / NBRC 16047 / NCTC 10667</strain>
    </source>
</reference>
<dbReference type="InterPro" id="IPR003097">
    <property type="entry name" value="CysJ-like_FAD-binding"/>
</dbReference>
<keyword evidence="4" id="KW-0285">Flavoprotein</keyword>
<evidence type="ECO:0000256" key="3">
    <source>
        <dbReference type="ARBA" id="ARBA00022605"/>
    </source>
</evidence>
<dbReference type="Gene3D" id="3.40.50.360">
    <property type="match status" value="1"/>
</dbReference>
<dbReference type="InterPro" id="IPR017927">
    <property type="entry name" value="FAD-bd_FR_type"/>
</dbReference>
<evidence type="ECO:0000259" key="14">
    <source>
        <dbReference type="PROSITE" id="PS50902"/>
    </source>
</evidence>
<evidence type="ECO:0000256" key="4">
    <source>
        <dbReference type="ARBA" id="ARBA00022630"/>
    </source>
</evidence>
<name>D0L9H3_GORB4</name>
<keyword evidence="5 12" id="KW-0288">FMN</keyword>
<evidence type="ECO:0000256" key="11">
    <source>
        <dbReference type="ARBA" id="ARBA00052219"/>
    </source>
</evidence>
<dbReference type="InterPro" id="IPR029039">
    <property type="entry name" value="Flavoprotein-like_sf"/>
</dbReference>
<keyword evidence="6 12" id="KW-0274">FAD</keyword>
<dbReference type="KEGG" id="gbr:Gbro_1906"/>
<dbReference type="Gene3D" id="2.40.30.10">
    <property type="entry name" value="Translation factors"/>
    <property type="match status" value="1"/>
</dbReference>
<feature type="binding site" evidence="12">
    <location>
        <begin position="416"/>
        <end position="419"/>
    </location>
    <ligand>
        <name>FAD</name>
        <dbReference type="ChEBI" id="CHEBI:57692"/>
    </ligand>
</feature>
<keyword evidence="8" id="KW-0249">Electron transport</keyword>
<dbReference type="InterPro" id="IPR001709">
    <property type="entry name" value="Flavoprot_Pyr_Nucl_cyt_Rdtase"/>
</dbReference>
<dbReference type="PROSITE" id="PS51384">
    <property type="entry name" value="FAD_FR"/>
    <property type="match status" value="1"/>
</dbReference>
<dbReference type="PRINTS" id="PR00369">
    <property type="entry name" value="FLAVODOXIN"/>
</dbReference>
<accession>D0L9H3</accession>
<dbReference type="AlphaFoldDB" id="D0L9H3"/>
<dbReference type="InterPro" id="IPR010199">
    <property type="entry name" value="CysJ"/>
</dbReference>
<dbReference type="EMBL" id="CP001802">
    <property type="protein sequence ID" value="ACY21161.1"/>
    <property type="molecule type" value="Genomic_DNA"/>
</dbReference>
<dbReference type="InterPro" id="IPR008254">
    <property type="entry name" value="Flavodoxin/NO_synth"/>
</dbReference>
<keyword evidence="2" id="KW-0813">Transport</keyword>
<evidence type="ECO:0000256" key="2">
    <source>
        <dbReference type="ARBA" id="ARBA00022448"/>
    </source>
</evidence>